<protein>
    <submittedName>
        <fullName evidence="8">ECF RNA polymerase sigma-E factor</fullName>
    </submittedName>
</protein>
<gene>
    <name evidence="8" type="primary">rpoE_14</name>
    <name evidence="8" type="ORF">Enr13x_77270</name>
</gene>
<dbReference type="PANTHER" id="PTHR43133:SF51">
    <property type="entry name" value="RNA POLYMERASE SIGMA FACTOR"/>
    <property type="match status" value="1"/>
</dbReference>
<feature type="domain" description="RNA polymerase sigma factor 70 region 4 type 2" evidence="7">
    <location>
        <begin position="135"/>
        <end position="185"/>
    </location>
</feature>
<feature type="compositionally biased region" description="Polar residues" evidence="5">
    <location>
        <begin position="110"/>
        <end position="123"/>
    </location>
</feature>
<proteinExistence type="inferred from homology"/>
<name>A0A518I3Y6_9BACT</name>
<dbReference type="SUPFAM" id="SSF88659">
    <property type="entry name" value="Sigma3 and sigma4 domains of RNA polymerase sigma factors"/>
    <property type="match status" value="1"/>
</dbReference>
<keyword evidence="2" id="KW-0805">Transcription regulation</keyword>
<evidence type="ECO:0000256" key="2">
    <source>
        <dbReference type="ARBA" id="ARBA00023015"/>
    </source>
</evidence>
<dbReference type="InterPro" id="IPR013324">
    <property type="entry name" value="RNA_pol_sigma_r3/r4-like"/>
</dbReference>
<dbReference type="EMBL" id="CP037423">
    <property type="protein sequence ID" value="QDV47815.1"/>
    <property type="molecule type" value="Genomic_DNA"/>
</dbReference>
<keyword evidence="3" id="KW-0731">Sigma factor</keyword>
<dbReference type="InterPro" id="IPR039425">
    <property type="entry name" value="RNA_pol_sigma-70-like"/>
</dbReference>
<dbReference type="InterPro" id="IPR007627">
    <property type="entry name" value="RNA_pol_sigma70_r2"/>
</dbReference>
<sequence>MIFRMTHPNSGNHLADQILVRRMLKGDDQAFGEFVSLYQDRLFTSMLAHTGSRHDAEEIVQEAFVKAFQHLPRFRHQSQLYTWVYRIARNTSVNRARSGRDEVSLDANGGESNLSAPESSQPHVSMERLERVTMMRRALEAIETRHRKILLLREFEERSYQEIAEIMQIPLGTVRSRLSRARSRLREELSSRPGQFVPYFGSLDKLP</sequence>
<evidence type="ECO:0000259" key="6">
    <source>
        <dbReference type="Pfam" id="PF04542"/>
    </source>
</evidence>
<evidence type="ECO:0000313" key="8">
    <source>
        <dbReference type="EMBL" id="QDV47815.1"/>
    </source>
</evidence>
<dbReference type="Pfam" id="PF04542">
    <property type="entry name" value="Sigma70_r2"/>
    <property type="match status" value="1"/>
</dbReference>
<dbReference type="InterPro" id="IPR036388">
    <property type="entry name" value="WH-like_DNA-bd_sf"/>
</dbReference>
<accession>A0A518I3Y6</accession>
<dbReference type="GO" id="GO:0016987">
    <property type="term" value="F:sigma factor activity"/>
    <property type="evidence" value="ECO:0007669"/>
    <property type="project" value="UniProtKB-KW"/>
</dbReference>
<dbReference type="InterPro" id="IPR014284">
    <property type="entry name" value="RNA_pol_sigma-70_dom"/>
</dbReference>
<dbReference type="Gene3D" id="1.10.10.10">
    <property type="entry name" value="Winged helix-like DNA-binding domain superfamily/Winged helix DNA-binding domain"/>
    <property type="match status" value="1"/>
</dbReference>
<dbReference type="GO" id="GO:0003677">
    <property type="term" value="F:DNA binding"/>
    <property type="evidence" value="ECO:0007669"/>
    <property type="project" value="InterPro"/>
</dbReference>
<keyword evidence="9" id="KW-1185">Reference proteome</keyword>
<comment type="similarity">
    <text evidence="1">Belongs to the sigma-70 factor family. ECF subfamily.</text>
</comment>
<evidence type="ECO:0000256" key="5">
    <source>
        <dbReference type="SAM" id="MobiDB-lite"/>
    </source>
</evidence>
<feature type="region of interest" description="Disordered" evidence="5">
    <location>
        <begin position="96"/>
        <end position="124"/>
    </location>
</feature>
<evidence type="ECO:0000256" key="4">
    <source>
        <dbReference type="ARBA" id="ARBA00023163"/>
    </source>
</evidence>
<evidence type="ECO:0000256" key="3">
    <source>
        <dbReference type="ARBA" id="ARBA00023082"/>
    </source>
</evidence>
<organism evidence="8 9">
    <name type="scientific">Stieleria neptunia</name>
    <dbReference type="NCBI Taxonomy" id="2527979"/>
    <lineage>
        <taxon>Bacteria</taxon>
        <taxon>Pseudomonadati</taxon>
        <taxon>Planctomycetota</taxon>
        <taxon>Planctomycetia</taxon>
        <taxon>Pirellulales</taxon>
        <taxon>Pirellulaceae</taxon>
        <taxon>Stieleria</taxon>
    </lineage>
</organism>
<reference evidence="8 9" key="1">
    <citation type="submission" date="2019-03" db="EMBL/GenBank/DDBJ databases">
        <title>Deep-cultivation of Planctomycetes and their phenomic and genomic characterization uncovers novel biology.</title>
        <authorList>
            <person name="Wiegand S."/>
            <person name="Jogler M."/>
            <person name="Boedeker C."/>
            <person name="Pinto D."/>
            <person name="Vollmers J."/>
            <person name="Rivas-Marin E."/>
            <person name="Kohn T."/>
            <person name="Peeters S.H."/>
            <person name="Heuer A."/>
            <person name="Rast P."/>
            <person name="Oberbeckmann S."/>
            <person name="Bunk B."/>
            <person name="Jeske O."/>
            <person name="Meyerdierks A."/>
            <person name="Storesund J.E."/>
            <person name="Kallscheuer N."/>
            <person name="Luecker S."/>
            <person name="Lage O.M."/>
            <person name="Pohl T."/>
            <person name="Merkel B.J."/>
            <person name="Hornburger P."/>
            <person name="Mueller R.-W."/>
            <person name="Bruemmer F."/>
            <person name="Labrenz M."/>
            <person name="Spormann A.M."/>
            <person name="Op den Camp H."/>
            <person name="Overmann J."/>
            <person name="Amann R."/>
            <person name="Jetten M.S.M."/>
            <person name="Mascher T."/>
            <person name="Medema M.H."/>
            <person name="Devos D.P."/>
            <person name="Kaster A.-K."/>
            <person name="Ovreas L."/>
            <person name="Rohde M."/>
            <person name="Galperin M.Y."/>
            <person name="Jogler C."/>
        </authorList>
    </citation>
    <scope>NUCLEOTIDE SEQUENCE [LARGE SCALE GENOMIC DNA]</scope>
    <source>
        <strain evidence="8 9">Enr13</strain>
    </source>
</reference>
<dbReference type="SUPFAM" id="SSF88946">
    <property type="entry name" value="Sigma2 domain of RNA polymerase sigma factors"/>
    <property type="match status" value="1"/>
</dbReference>
<dbReference type="Gene3D" id="1.10.1740.10">
    <property type="match status" value="1"/>
</dbReference>
<keyword evidence="4" id="KW-0804">Transcription</keyword>
<dbReference type="Proteomes" id="UP000319004">
    <property type="component" value="Chromosome"/>
</dbReference>
<dbReference type="GO" id="GO:0006352">
    <property type="term" value="P:DNA-templated transcription initiation"/>
    <property type="evidence" value="ECO:0007669"/>
    <property type="project" value="InterPro"/>
</dbReference>
<dbReference type="Pfam" id="PF08281">
    <property type="entry name" value="Sigma70_r4_2"/>
    <property type="match status" value="1"/>
</dbReference>
<dbReference type="AlphaFoldDB" id="A0A518I3Y6"/>
<dbReference type="InterPro" id="IPR013249">
    <property type="entry name" value="RNA_pol_sigma70_r4_t2"/>
</dbReference>
<dbReference type="PANTHER" id="PTHR43133">
    <property type="entry name" value="RNA POLYMERASE ECF-TYPE SIGMA FACTO"/>
    <property type="match status" value="1"/>
</dbReference>
<dbReference type="NCBIfam" id="TIGR02937">
    <property type="entry name" value="sigma70-ECF"/>
    <property type="match status" value="1"/>
</dbReference>
<feature type="domain" description="RNA polymerase sigma-70 region 2" evidence="6">
    <location>
        <begin position="35"/>
        <end position="99"/>
    </location>
</feature>
<evidence type="ECO:0000259" key="7">
    <source>
        <dbReference type="Pfam" id="PF08281"/>
    </source>
</evidence>
<evidence type="ECO:0000313" key="9">
    <source>
        <dbReference type="Proteomes" id="UP000319004"/>
    </source>
</evidence>
<dbReference type="CDD" id="cd06171">
    <property type="entry name" value="Sigma70_r4"/>
    <property type="match status" value="1"/>
</dbReference>
<evidence type="ECO:0000256" key="1">
    <source>
        <dbReference type="ARBA" id="ARBA00010641"/>
    </source>
</evidence>
<dbReference type="KEGG" id="snep:Enr13x_77270"/>
<dbReference type="InterPro" id="IPR013325">
    <property type="entry name" value="RNA_pol_sigma_r2"/>
</dbReference>